<keyword evidence="2" id="KW-1185">Reference proteome</keyword>
<dbReference type="OrthoDB" id="4929423at2"/>
<organism evidence="1 2">
    <name type="scientific">Solihabitans fulvus</name>
    <dbReference type="NCBI Taxonomy" id="1892852"/>
    <lineage>
        <taxon>Bacteria</taxon>
        <taxon>Bacillati</taxon>
        <taxon>Actinomycetota</taxon>
        <taxon>Actinomycetes</taxon>
        <taxon>Pseudonocardiales</taxon>
        <taxon>Pseudonocardiaceae</taxon>
        <taxon>Solihabitans</taxon>
    </lineage>
</organism>
<gene>
    <name evidence="1" type="ORF">F0L68_33610</name>
</gene>
<reference evidence="1 2" key="2">
    <citation type="submission" date="2019-09" db="EMBL/GenBank/DDBJ databases">
        <authorList>
            <person name="Jin C."/>
        </authorList>
    </citation>
    <scope>NUCLEOTIDE SEQUENCE [LARGE SCALE GENOMIC DNA]</scope>
    <source>
        <strain evidence="1 2">AN110305</strain>
    </source>
</reference>
<dbReference type="Proteomes" id="UP000323454">
    <property type="component" value="Unassembled WGS sequence"/>
</dbReference>
<protein>
    <submittedName>
        <fullName evidence="1">Uncharacterized protein</fullName>
    </submittedName>
</protein>
<dbReference type="EMBL" id="VUOB01000068">
    <property type="protein sequence ID" value="KAA2253100.1"/>
    <property type="molecule type" value="Genomic_DNA"/>
</dbReference>
<proteinExistence type="predicted"/>
<evidence type="ECO:0000313" key="1">
    <source>
        <dbReference type="EMBL" id="KAA2253100.1"/>
    </source>
</evidence>
<sequence>MEYLIVAEVNIPEGAPELDALQRHGAAALLEEHLDLLAGIEGPDGIEIDTLGHHIAVHPSGAFIGWRLDAPALAFAEDAARHILPELLERTELLADWHLQRCAATATDAELATALEPEPELLDPAEGDGISQEDLAALRSQLLADAEHLHAFGPEAFGHDPDDPDCDVTAEQARFVAGALIQGVQMLTDELLADIQTLRHTNTPASEHDTLWVIDELPPRYAHRYTALFAQKFLIATTVLGYRLPQPGWLPPLCTAEALALRLLEDKIEVVLETSDLLDELPLEEMLAALNDHLFEDLDHEWLYDPEHDGIEDDPDLRDQLGLHNLAITEWFLPHTHLASALHPHLIHPIPDVNSPD</sequence>
<dbReference type="AlphaFoldDB" id="A0A5B2WQP0"/>
<reference evidence="1 2" key="1">
    <citation type="submission" date="2019-09" db="EMBL/GenBank/DDBJ databases">
        <title>Goodfellowia gen. nov., a new genus of the Pseudonocardineae related to Actinoalloteichus, containing Goodfellowia coeruleoviolacea gen. nov., comb. nov. gen. nov., comb. nov.</title>
        <authorList>
            <person name="Labeda D."/>
        </authorList>
    </citation>
    <scope>NUCLEOTIDE SEQUENCE [LARGE SCALE GENOMIC DNA]</scope>
    <source>
        <strain evidence="1 2">AN110305</strain>
    </source>
</reference>
<dbReference type="RefSeq" id="WP_149853918.1">
    <property type="nucleotide sequence ID" value="NZ_VUOB01000068.1"/>
</dbReference>
<accession>A0A5B2WQP0</accession>
<name>A0A5B2WQP0_9PSEU</name>
<evidence type="ECO:0000313" key="2">
    <source>
        <dbReference type="Proteomes" id="UP000323454"/>
    </source>
</evidence>
<comment type="caution">
    <text evidence="1">The sequence shown here is derived from an EMBL/GenBank/DDBJ whole genome shotgun (WGS) entry which is preliminary data.</text>
</comment>